<evidence type="ECO:0000313" key="3">
    <source>
        <dbReference type="Proteomes" id="UP001596036"/>
    </source>
</evidence>
<evidence type="ECO:0008006" key="4">
    <source>
        <dbReference type="Google" id="ProtNLM"/>
    </source>
</evidence>
<evidence type="ECO:0000256" key="1">
    <source>
        <dbReference type="SAM" id="Phobius"/>
    </source>
</evidence>
<reference evidence="3" key="1">
    <citation type="journal article" date="2019" name="Int. J. Syst. Evol. Microbiol.">
        <title>The Global Catalogue of Microorganisms (GCM) 10K type strain sequencing project: providing services to taxonomists for standard genome sequencing and annotation.</title>
        <authorList>
            <consortium name="The Broad Institute Genomics Platform"/>
            <consortium name="The Broad Institute Genome Sequencing Center for Infectious Disease"/>
            <person name="Wu L."/>
            <person name="Ma J."/>
        </authorList>
    </citation>
    <scope>NUCLEOTIDE SEQUENCE [LARGE SCALE GENOMIC DNA]</scope>
    <source>
        <strain evidence="3">KACC 11407</strain>
    </source>
</reference>
<name>A0ABW0SRR0_9GAMM</name>
<dbReference type="RefSeq" id="WP_386756245.1">
    <property type="nucleotide sequence ID" value="NZ_JBHSNM010000017.1"/>
</dbReference>
<gene>
    <name evidence="2" type="ORF">ACFPN1_16155</name>
</gene>
<dbReference type="Proteomes" id="UP001596036">
    <property type="component" value="Unassembled WGS sequence"/>
</dbReference>
<sequence>MSRNFGFSNIYLKVGFALISISVAMLVAAFVVPSVTKYLSGSVAGFCLVSGAVLYIIGRISQVRRSRAQA</sequence>
<comment type="caution">
    <text evidence="2">The sequence shown here is derived from an EMBL/GenBank/DDBJ whole genome shotgun (WGS) entry which is preliminary data.</text>
</comment>
<keyword evidence="1" id="KW-0472">Membrane</keyword>
<feature type="transmembrane region" description="Helical" evidence="1">
    <location>
        <begin position="38"/>
        <end position="57"/>
    </location>
</feature>
<evidence type="ECO:0000313" key="2">
    <source>
        <dbReference type="EMBL" id="MFC5571589.1"/>
    </source>
</evidence>
<proteinExistence type="predicted"/>
<accession>A0ABW0SRR0</accession>
<keyword evidence="3" id="KW-1185">Reference proteome</keyword>
<feature type="transmembrane region" description="Helical" evidence="1">
    <location>
        <begin position="12"/>
        <end position="32"/>
    </location>
</feature>
<keyword evidence="1" id="KW-0812">Transmembrane</keyword>
<organism evidence="2 3">
    <name type="scientific">Lysobacter yangpyeongensis</name>
    <dbReference type="NCBI Taxonomy" id="346182"/>
    <lineage>
        <taxon>Bacteria</taxon>
        <taxon>Pseudomonadati</taxon>
        <taxon>Pseudomonadota</taxon>
        <taxon>Gammaproteobacteria</taxon>
        <taxon>Lysobacterales</taxon>
        <taxon>Lysobacteraceae</taxon>
        <taxon>Lysobacter</taxon>
    </lineage>
</organism>
<protein>
    <recommendedName>
        <fullName evidence="4">Integron gene cassette protein</fullName>
    </recommendedName>
</protein>
<keyword evidence="1" id="KW-1133">Transmembrane helix</keyword>
<dbReference type="EMBL" id="JBHSNM010000017">
    <property type="protein sequence ID" value="MFC5571589.1"/>
    <property type="molecule type" value="Genomic_DNA"/>
</dbReference>